<comment type="cofactor">
    <cofactor evidence="1">
        <name>FAD</name>
        <dbReference type="ChEBI" id="CHEBI:57692"/>
    </cofactor>
</comment>
<feature type="domain" description="Glucose-methanol-choline oxidoreductase N-terminal" evidence="6">
    <location>
        <begin position="104"/>
        <end position="127"/>
    </location>
</feature>
<gene>
    <name evidence="7" type="ORF">GN958_ATG01557</name>
</gene>
<dbReference type="PROSITE" id="PS00623">
    <property type="entry name" value="GMC_OXRED_1"/>
    <property type="match status" value="1"/>
</dbReference>
<reference evidence="7" key="1">
    <citation type="submission" date="2020-03" db="EMBL/GenBank/DDBJ databases">
        <title>Hybrid Assembly of Korean Phytophthora infestans isolates.</title>
        <authorList>
            <person name="Prokchorchik M."/>
            <person name="Lee Y."/>
            <person name="Seo J."/>
            <person name="Cho J.-H."/>
            <person name="Park Y.-E."/>
            <person name="Jang D.-C."/>
            <person name="Im J.-S."/>
            <person name="Choi J.-G."/>
            <person name="Park H.-J."/>
            <person name="Lee G.-B."/>
            <person name="Lee Y.-G."/>
            <person name="Hong S.-Y."/>
            <person name="Cho K."/>
            <person name="Sohn K.H."/>
        </authorList>
    </citation>
    <scope>NUCLEOTIDE SEQUENCE</scope>
    <source>
        <strain evidence="7">KR_2_A2</strain>
    </source>
</reference>
<dbReference type="PROSITE" id="PS51257">
    <property type="entry name" value="PROKAR_LIPOPROTEIN"/>
    <property type="match status" value="1"/>
</dbReference>
<protein>
    <submittedName>
        <fullName evidence="7">GMC oxidoreductase</fullName>
    </submittedName>
</protein>
<dbReference type="Gene3D" id="3.50.50.60">
    <property type="entry name" value="FAD/NAD(P)-binding domain"/>
    <property type="match status" value="1"/>
</dbReference>
<dbReference type="Proteomes" id="UP000704712">
    <property type="component" value="Unassembled WGS sequence"/>
</dbReference>
<dbReference type="InterPro" id="IPR036188">
    <property type="entry name" value="FAD/NAD-bd_sf"/>
</dbReference>
<evidence type="ECO:0000259" key="6">
    <source>
        <dbReference type="PROSITE" id="PS00623"/>
    </source>
</evidence>
<evidence type="ECO:0000256" key="4">
    <source>
        <dbReference type="ARBA" id="ARBA00022827"/>
    </source>
</evidence>
<dbReference type="GO" id="GO:0016614">
    <property type="term" value="F:oxidoreductase activity, acting on CH-OH group of donors"/>
    <property type="evidence" value="ECO:0007669"/>
    <property type="project" value="InterPro"/>
</dbReference>
<proteinExistence type="inferred from homology"/>
<evidence type="ECO:0000313" key="7">
    <source>
        <dbReference type="EMBL" id="KAF4149246.1"/>
    </source>
</evidence>
<dbReference type="GO" id="GO:0050660">
    <property type="term" value="F:flavin adenine dinucleotide binding"/>
    <property type="evidence" value="ECO:0007669"/>
    <property type="project" value="InterPro"/>
</dbReference>
<dbReference type="InterPro" id="IPR000172">
    <property type="entry name" value="GMC_OxRdtase_N"/>
</dbReference>
<dbReference type="SUPFAM" id="SSF51905">
    <property type="entry name" value="FAD/NAD(P)-binding domain"/>
    <property type="match status" value="1"/>
</dbReference>
<dbReference type="AlphaFoldDB" id="A0A8S9V6W6"/>
<evidence type="ECO:0000256" key="5">
    <source>
        <dbReference type="RuleBase" id="RU003968"/>
    </source>
</evidence>
<evidence type="ECO:0000256" key="1">
    <source>
        <dbReference type="ARBA" id="ARBA00001974"/>
    </source>
</evidence>
<name>A0A8S9V6W6_PHYIN</name>
<evidence type="ECO:0000256" key="2">
    <source>
        <dbReference type="ARBA" id="ARBA00010790"/>
    </source>
</evidence>
<dbReference type="EMBL" id="JAACNO010000183">
    <property type="protein sequence ID" value="KAF4149246.1"/>
    <property type="molecule type" value="Genomic_DNA"/>
</dbReference>
<sequence length="242" mass="26950">MIRHVLRLPCRRGVSTLRTVQEFDYVIVGGGSAGCVLANRLSADASNSVLLVETGPKDRGLFDSIRLAMPALLTANFINDRYHWNYVTEPQQHLNGRCLTWPRGRVLGGSSSINAMLYSRGHSLDYDDWQQAGADGWSYADCLPYFKKAQTHSLGADEYRGGYPFTDDVNGHQQEGVGWLDHTIHNGQRCSASAAYLTDSVLARENLIVATDTFVNKVLFEGKKAVGIETEPFKPERLKFEH</sequence>
<organism evidence="7 8">
    <name type="scientific">Phytophthora infestans</name>
    <name type="common">Potato late blight agent</name>
    <name type="synonym">Botrytis infestans</name>
    <dbReference type="NCBI Taxonomy" id="4787"/>
    <lineage>
        <taxon>Eukaryota</taxon>
        <taxon>Sar</taxon>
        <taxon>Stramenopiles</taxon>
        <taxon>Oomycota</taxon>
        <taxon>Peronosporomycetes</taxon>
        <taxon>Peronosporales</taxon>
        <taxon>Peronosporaceae</taxon>
        <taxon>Phytophthora</taxon>
    </lineage>
</organism>
<evidence type="ECO:0000256" key="3">
    <source>
        <dbReference type="ARBA" id="ARBA00022630"/>
    </source>
</evidence>
<dbReference type="Pfam" id="PF00732">
    <property type="entry name" value="GMC_oxred_N"/>
    <property type="match status" value="2"/>
</dbReference>
<keyword evidence="3 5" id="KW-0285">Flavoprotein</keyword>
<dbReference type="InterPro" id="IPR012132">
    <property type="entry name" value="GMC_OxRdtase"/>
</dbReference>
<keyword evidence="4 5" id="KW-0274">FAD</keyword>
<dbReference type="PANTHER" id="PTHR11552:SF147">
    <property type="entry name" value="CHOLINE DEHYDROGENASE, MITOCHONDRIAL"/>
    <property type="match status" value="1"/>
</dbReference>
<dbReference type="PANTHER" id="PTHR11552">
    <property type="entry name" value="GLUCOSE-METHANOL-CHOLINE GMC OXIDOREDUCTASE"/>
    <property type="match status" value="1"/>
</dbReference>
<accession>A0A8S9V6W6</accession>
<comment type="similarity">
    <text evidence="2 5">Belongs to the GMC oxidoreductase family.</text>
</comment>
<evidence type="ECO:0000313" key="8">
    <source>
        <dbReference type="Proteomes" id="UP000704712"/>
    </source>
</evidence>
<comment type="caution">
    <text evidence="7">The sequence shown here is derived from an EMBL/GenBank/DDBJ whole genome shotgun (WGS) entry which is preliminary data.</text>
</comment>